<name>A0A6I2MTG8_9FLAO</name>
<dbReference type="RefSeq" id="WP_154368452.1">
    <property type="nucleotide sequence ID" value="NZ_WKJH01000024.1"/>
</dbReference>
<evidence type="ECO:0000313" key="3">
    <source>
        <dbReference type="Proteomes" id="UP000443153"/>
    </source>
</evidence>
<dbReference type="AlphaFoldDB" id="A0A6I2MTG8"/>
<reference evidence="2 3" key="1">
    <citation type="submission" date="2019-11" db="EMBL/GenBank/DDBJ databases">
        <title>Maribacter lutea sp. nov., a marine bacterium isolated from intertidal sand.</title>
        <authorList>
            <person name="Liu A."/>
        </authorList>
    </citation>
    <scope>NUCLEOTIDE SEQUENCE [LARGE SCALE GENOMIC DNA]</scope>
    <source>
        <strain evidence="2 3">RZ05</strain>
    </source>
</reference>
<proteinExistence type="predicted"/>
<feature type="region of interest" description="Disordered" evidence="1">
    <location>
        <begin position="160"/>
        <end position="186"/>
    </location>
</feature>
<evidence type="ECO:0000256" key="1">
    <source>
        <dbReference type="SAM" id="MobiDB-lite"/>
    </source>
</evidence>
<dbReference type="Proteomes" id="UP000443153">
    <property type="component" value="Unassembled WGS sequence"/>
</dbReference>
<sequence>MIIVQTFLIQAQAKRDKKLIHKAVDKTQTLFFDEADAIFGKRTEVEKAYPKFKITGKLKTINISKKLNEGDNLIYKLKSGHTLNATVKKGRIIKFSKVVDGTSTTLFSTRKNNTQTCFNCTELCLNPVDSDSQDCWTICEMVDCSKDFNAQIKGKLAPTLKSAPSPAGPIPIPYPNSSKLDRSNPF</sequence>
<keyword evidence="3" id="KW-1185">Reference proteome</keyword>
<evidence type="ECO:0000313" key="2">
    <source>
        <dbReference type="EMBL" id="MRX65544.1"/>
    </source>
</evidence>
<organism evidence="2 3">
    <name type="scientific">Maribacter luteus</name>
    <dbReference type="NCBI Taxonomy" id="2594478"/>
    <lineage>
        <taxon>Bacteria</taxon>
        <taxon>Pseudomonadati</taxon>
        <taxon>Bacteroidota</taxon>
        <taxon>Flavobacteriia</taxon>
        <taxon>Flavobacteriales</taxon>
        <taxon>Flavobacteriaceae</taxon>
        <taxon>Maribacter</taxon>
    </lineage>
</organism>
<comment type="caution">
    <text evidence="2">The sequence shown here is derived from an EMBL/GenBank/DDBJ whole genome shotgun (WGS) entry which is preliminary data.</text>
</comment>
<dbReference type="EMBL" id="WKJH01000024">
    <property type="protein sequence ID" value="MRX65544.1"/>
    <property type="molecule type" value="Genomic_DNA"/>
</dbReference>
<dbReference type="OrthoDB" id="7438987at2"/>
<gene>
    <name evidence="2" type="ORF">GJ691_15420</name>
</gene>
<protein>
    <submittedName>
        <fullName evidence="2">Uncharacterized protein</fullName>
    </submittedName>
</protein>
<accession>A0A6I2MTG8</accession>